<evidence type="ECO:0000256" key="7">
    <source>
        <dbReference type="PIRNR" id="PIRNR000077"/>
    </source>
</evidence>
<dbReference type="InterPro" id="IPR005746">
    <property type="entry name" value="Thioredoxin"/>
</dbReference>
<evidence type="ECO:0000259" key="10">
    <source>
        <dbReference type="PROSITE" id="PS51352"/>
    </source>
</evidence>
<dbReference type="PROSITE" id="PS51352">
    <property type="entry name" value="THIOREDOXIN_2"/>
    <property type="match status" value="1"/>
</dbReference>
<keyword evidence="2" id="KW-0813">Transport</keyword>
<dbReference type="PRINTS" id="PR00421">
    <property type="entry name" value="THIOREDOXIN"/>
</dbReference>
<proteinExistence type="inferred from homology"/>
<comment type="similarity">
    <text evidence="1 7">Belongs to the thioredoxin family.</text>
</comment>
<evidence type="ECO:0000256" key="9">
    <source>
        <dbReference type="PIRSR" id="PIRSR000077-4"/>
    </source>
</evidence>
<feature type="site" description="Contributes to redox potential value" evidence="8">
    <location>
        <position position="36"/>
    </location>
</feature>
<feature type="active site" description="Nucleophile" evidence="8">
    <location>
        <position position="37"/>
    </location>
</feature>
<dbReference type="PIRSF" id="PIRSF000077">
    <property type="entry name" value="Thioredoxin"/>
    <property type="match status" value="1"/>
</dbReference>
<evidence type="ECO:0000256" key="3">
    <source>
        <dbReference type="ARBA" id="ARBA00022982"/>
    </source>
</evidence>
<dbReference type="Proteomes" id="UP001197609">
    <property type="component" value="Unassembled WGS sequence"/>
</dbReference>
<dbReference type="FunFam" id="3.40.30.10:FF:000001">
    <property type="entry name" value="Thioredoxin"/>
    <property type="match status" value="1"/>
</dbReference>
<evidence type="ECO:0000256" key="5">
    <source>
        <dbReference type="ARBA" id="ARBA00023284"/>
    </source>
</evidence>
<protein>
    <recommendedName>
        <fullName evidence="6 7">Thioredoxin</fullName>
    </recommendedName>
</protein>
<accession>A0AAJ1AME1</accession>
<dbReference type="AlphaFoldDB" id="A0AAJ1AME1"/>
<dbReference type="GO" id="GO:0005829">
    <property type="term" value="C:cytosol"/>
    <property type="evidence" value="ECO:0007669"/>
    <property type="project" value="TreeGrafter"/>
</dbReference>
<dbReference type="PANTHER" id="PTHR45663">
    <property type="entry name" value="GEO12009P1"/>
    <property type="match status" value="1"/>
</dbReference>
<dbReference type="PROSITE" id="PS00194">
    <property type="entry name" value="THIOREDOXIN_1"/>
    <property type="match status" value="1"/>
</dbReference>
<feature type="disulfide bond" description="Redox-active" evidence="9">
    <location>
        <begin position="34"/>
        <end position="37"/>
    </location>
</feature>
<evidence type="ECO:0000256" key="8">
    <source>
        <dbReference type="PIRSR" id="PIRSR000077-1"/>
    </source>
</evidence>
<feature type="site" description="Contributes to redox potential value" evidence="8">
    <location>
        <position position="35"/>
    </location>
</feature>
<dbReference type="NCBIfam" id="TIGR01068">
    <property type="entry name" value="thioredoxin"/>
    <property type="match status" value="1"/>
</dbReference>
<keyword evidence="4 9" id="KW-1015">Disulfide bond</keyword>
<dbReference type="InterPro" id="IPR036249">
    <property type="entry name" value="Thioredoxin-like_sf"/>
</dbReference>
<dbReference type="GO" id="GO:0015035">
    <property type="term" value="F:protein-disulfide reductase activity"/>
    <property type="evidence" value="ECO:0007669"/>
    <property type="project" value="UniProtKB-UniRule"/>
</dbReference>
<dbReference type="PANTHER" id="PTHR45663:SF11">
    <property type="entry name" value="GEO12009P1"/>
    <property type="match status" value="1"/>
</dbReference>
<dbReference type="InterPro" id="IPR013766">
    <property type="entry name" value="Thioredoxin_domain"/>
</dbReference>
<gene>
    <name evidence="11" type="primary">trxA</name>
    <name evidence="11" type="ORF">K8G79_13005</name>
</gene>
<feature type="active site" description="Nucleophile" evidence="8">
    <location>
        <position position="34"/>
    </location>
</feature>
<dbReference type="Pfam" id="PF00085">
    <property type="entry name" value="Thioredoxin"/>
    <property type="match status" value="1"/>
</dbReference>
<evidence type="ECO:0000256" key="4">
    <source>
        <dbReference type="ARBA" id="ARBA00023157"/>
    </source>
</evidence>
<feature type="site" description="Deprotonates C-terminal active site Cys" evidence="8">
    <location>
        <position position="28"/>
    </location>
</feature>
<evidence type="ECO:0000313" key="12">
    <source>
        <dbReference type="Proteomes" id="UP001197609"/>
    </source>
</evidence>
<evidence type="ECO:0000313" key="11">
    <source>
        <dbReference type="EMBL" id="MBZ0161027.1"/>
    </source>
</evidence>
<dbReference type="EMBL" id="JAIOIU010000166">
    <property type="protein sequence ID" value="MBZ0161027.1"/>
    <property type="molecule type" value="Genomic_DNA"/>
</dbReference>
<organism evidence="11 12">
    <name type="scientific">Candidatus Methylomirabilis tolerans</name>
    <dbReference type="NCBI Taxonomy" id="3123416"/>
    <lineage>
        <taxon>Bacteria</taxon>
        <taxon>Candidatus Methylomirabilota</taxon>
        <taxon>Candidatus Methylomirabilia</taxon>
        <taxon>Candidatus Methylomirabilales</taxon>
        <taxon>Candidatus Methylomirabilaceae</taxon>
        <taxon>Candidatus Methylomirabilis</taxon>
    </lineage>
</organism>
<feature type="domain" description="Thioredoxin" evidence="10">
    <location>
        <begin position="1"/>
        <end position="109"/>
    </location>
</feature>
<evidence type="ECO:0000256" key="2">
    <source>
        <dbReference type="ARBA" id="ARBA00022448"/>
    </source>
</evidence>
<sequence length="109" mass="12053">MASGKVIEVTDQNFDEQVTKGKGLILVDFWAEWCGPCRMIAPILEELAVEHEGQITVAKLNVDENRQTAARFSIRSIPTILFFKDGAQVEQMIGAAAKSAIKTKIQPHL</sequence>
<dbReference type="CDD" id="cd02947">
    <property type="entry name" value="TRX_family"/>
    <property type="match status" value="1"/>
</dbReference>
<dbReference type="Gene3D" id="3.40.30.10">
    <property type="entry name" value="Glutaredoxin"/>
    <property type="match status" value="1"/>
</dbReference>
<name>A0AAJ1AME1_9BACT</name>
<dbReference type="SUPFAM" id="SSF52833">
    <property type="entry name" value="Thioredoxin-like"/>
    <property type="match status" value="1"/>
</dbReference>
<keyword evidence="3" id="KW-0249">Electron transport</keyword>
<dbReference type="InterPro" id="IPR017937">
    <property type="entry name" value="Thioredoxin_CS"/>
</dbReference>
<reference evidence="11 12" key="1">
    <citation type="journal article" date="2021" name="bioRxiv">
        <title>Unraveling nitrogen, sulfur and carbon metabolic pathways and microbial community transcriptional responses to substrate deprivation and toxicity stresses in a bioreactor mimicking anoxic brackish coastal sediment conditions.</title>
        <authorList>
            <person name="Martins P.D."/>
            <person name="Echeveste M.J."/>
            <person name="Arshad A."/>
            <person name="Kurth J."/>
            <person name="Ouboter H."/>
            <person name="Jetten M.S.M."/>
            <person name="Welte C.U."/>
        </authorList>
    </citation>
    <scope>NUCLEOTIDE SEQUENCE [LARGE SCALE GENOMIC DNA]</scope>
    <source>
        <strain evidence="11">MAG_38</strain>
    </source>
</reference>
<keyword evidence="5 9" id="KW-0676">Redox-active center</keyword>
<evidence type="ECO:0000256" key="6">
    <source>
        <dbReference type="NCBIfam" id="TIGR01068"/>
    </source>
</evidence>
<comment type="caution">
    <text evidence="11">The sequence shown here is derived from an EMBL/GenBank/DDBJ whole genome shotgun (WGS) entry which is preliminary data.</text>
</comment>
<evidence type="ECO:0000256" key="1">
    <source>
        <dbReference type="ARBA" id="ARBA00008987"/>
    </source>
</evidence>
<dbReference type="GO" id="GO:0045454">
    <property type="term" value="P:cell redox homeostasis"/>
    <property type="evidence" value="ECO:0007669"/>
    <property type="project" value="TreeGrafter"/>
</dbReference>